<evidence type="ECO:0000313" key="2">
    <source>
        <dbReference type="Proteomes" id="UP001079657"/>
    </source>
</evidence>
<organism evidence="1 2">
    <name type="scientific">Clostridium ganghwense</name>
    <dbReference type="NCBI Taxonomy" id="312089"/>
    <lineage>
        <taxon>Bacteria</taxon>
        <taxon>Bacillati</taxon>
        <taxon>Bacillota</taxon>
        <taxon>Clostridia</taxon>
        <taxon>Eubacteriales</taxon>
        <taxon>Clostridiaceae</taxon>
        <taxon>Clostridium</taxon>
    </lineage>
</organism>
<comment type="caution">
    <text evidence="1">The sequence shown here is derived from an EMBL/GenBank/DDBJ whole genome shotgun (WGS) entry which is preliminary data.</text>
</comment>
<keyword evidence="2" id="KW-1185">Reference proteome</keyword>
<dbReference type="RefSeq" id="WP_268048164.1">
    <property type="nucleotide sequence ID" value="NZ_JAPQES010000001.1"/>
</dbReference>
<evidence type="ECO:0000313" key="1">
    <source>
        <dbReference type="EMBL" id="MCY6369794.1"/>
    </source>
</evidence>
<gene>
    <name evidence="1" type="ORF">OXH55_04020</name>
</gene>
<reference evidence="1" key="1">
    <citation type="submission" date="2022-12" db="EMBL/GenBank/DDBJ databases">
        <authorList>
            <person name="Wang J."/>
        </authorList>
    </citation>
    <scope>NUCLEOTIDE SEQUENCE</scope>
    <source>
        <strain evidence="1">HY-42-06</strain>
    </source>
</reference>
<proteinExistence type="predicted"/>
<accession>A0ABT4CP92</accession>
<sequence>MKKWVKEIKVISLITVIIAATWILAGFGTTHEKVVSSTNVANELKRISELATYKNTYTDVIFVKDSKKIKDFTIPFTTKTLVIKYSGYVKAGVNLEDAEIDVNNKEKKVDVKLKKAKILDNVIDTNNVNILDERSALFNKVNGQEIFNELNKNKGQVVESLIKDGFLDKANENTKILLEGILKSMGFEKVNIQLI</sequence>
<dbReference type="Proteomes" id="UP001079657">
    <property type="component" value="Unassembled WGS sequence"/>
</dbReference>
<name>A0ABT4CP92_9CLOT</name>
<protein>
    <submittedName>
        <fullName evidence="1">DUF4230 domain-containing protein</fullName>
    </submittedName>
</protein>
<dbReference type="EMBL" id="JAPQES010000001">
    <property type="protein sequence ID" value="MCY6369794.1"/>
    <property type="molecule type" value="Genomic_DNA"/>
</dbReference>
<dbReference type="Pfam" id="PF14014">
    <property type="entry name" value="DUF4230"/>
    <property type="match status" value="1"/>
</dbReference>
<dbReference type="InterPro" id="IPR025324">
    <property type="entry name" value="DUF4230"/>
</dbReference>